<dbReference type="GO" id="GO:0005886">
    <property type="term" value="C:plasma membrane"/>
    <property type="evidence" value="ECO:0007669"/>
    <property type="project" value="InterPro"/>
</dbReference>
<evidence type="ECO:0000256" key="4">
    <source>
        <dbReference type="ARBA" id="ARBA00022989"/>
    </source>
</evidence>
<accession>A0A915IRE4</accession>
<feature type="domain" description="TMC" evidence="8">
    <location>
        <begin position="1"/>
        <end position="101"/>
    </location>
</feature>
<keyword evidence="4 7" id="KW-1133">Transmembrane helix</keyword>
<keyword evidence="3 7" id="KW-0812">Transmembrane</keyword>
<dbReference type="GO" id="GO:0008381">
    <property type="term" value="F:mechanosensitive monoatomic ion channel activity"/>
    <property type="evidence" value="ECO:0007669"/>
    <property type="project" value="TreeGrafter"/>
</dbReference>
<dbReference type="InterPro" id="IPR012496">
    <property type="entry name" value="TMC_dom"/>
</dbReference>
<comment type="similarity">
    <text evidence="2">Belongs to the TMC family.</text>
</comment>
<evidence type="ECO:0000256" key="5">
    <source>
        <dbReference type="ARBA" id="ARBA00023136"/>
    </source>
</evidence>
<feature type="compositionally biased region" description="Polar residues" evidence="6">
    <location>
        <begin position="419"/>
        <end position="430"/>
    </location>
</feature>
<feature type="transmembrane region" description="Helical" evidence="7">
    <location>
        <begin position="163"/>
        <end position="184"/>
    </location>
</feature>
<feature type="region of interest" description="Disordered" evidence="6">
    <location>
        <begin position="292"/>
        <end position="326"/>
    </location>
</feature>
<reference evidence="10" key="1">
    <citation type="submission" date="2022-11" db="UniProtKB">
        <authorList>
            <consortium name="WormBaseParasite"/>
        </authorList>
    </citation>
    <scope>IDENTIFICATION</scope>
</reference>
<evidence type="ECO:0000313" key="10">
    <source>
        <dbReference type="WBParaSite" id="nRc.2.0.1.t16435-RA"/>
    </source>
</evidence>
<feature type="compositionally biased region" description="Basic and acidic residues" evidence="6">
    <location>
        <begin position="589"/>
        <end position="601"/>
    </location>
</feature>
<organism evidence="9 10">
    <name type="scientific">Romanomermis culicivorax</name>
    <name type="common">Nematode worm</name>
    <dbReference type="NCBI Taxonomy" id="13658"/>
    <lineage>
        <taxon>Eukaryota</taxon>
        <taxon>Metazoa</taxon>
        <taxon>Ecdysozoa</taxon>
        <taxon>Nematoda</taxon>
        <taxon>Enoplea</taxon>
        <taxon>Dorylaimia</taxon>
        <taxon>Mermithida</taxon>
        <taxon>Mermithoidea</taxon>
        <taxon>Mermithidae</taxon>
        <taxon>Romanomermis</taxon>
    </lineage>
</organism>
<feature type="region of interest" description="Disordered" evidence="6">
    <location>
        <begin position="341"/>
        <end position="392"/>
    </location>
</feature>
<feature type="compositionally biased region" description="Basic and acidic residues" evidence="6">
    <location>
        <begin position="348"/>
        <end position="368"/>
    </location>
</feature>
<evidence type="ECO:0000256" key="3">
    <source>
        <dbReference type="ARBA" id="ARBA00022692"/>
    </source>
</evidence>
<keyword evidence="5 7" id="KW-0472">Membrane</keyword>
<protein>
    <submittedName>
        <fullName evidence="10">TMC domain-containing protein</fullName>
    </submittedName>
</protein>
<evidence type="ECO:0000256" key="2">
    <source>
        <dbReference type="ARBA" id="ARBA00006510"/>
    </source>
</evidence>
<dbReference type="InterPro" id="IPR038900">
    <property type="entry name" value="TMC"/>
</dbReference>
<sequence>MDLVMTIISILFIDFFRGLWARYCNRWWCWNLETVFPEYGEFKVAENVLHLINNQGMIWLGVFFSPLLPAINNVKMIILLHIRAWAVLTCNVPATEIFRASRSSNFYLILLLLMLFLCTLPVVFVLVSRRPSKICGPFGYQSHYFGVLVEGIPDNVKNYLDYMASPGIIIPAIVLLFLIIYFLWSLNRGLKEANQDLQKQLIHERTEEKRKIYEMAGKKNATSGLGGGRKTPMPEKRKVDYSHLTEHEKLQRDPWYRWKLRNVAPKKICVEEEEEPFDDDDDSLSGETAVLLNKGAFGRPRQNGGWRTAESTQKSKSSNDHPTLKSKKQALITKLSENQAYVPSLRSLPEETDHQTDRELKTSSSERCKKAKSKYISSSTSTSSSNTDTDDISTTLENISEIHQPCTSRSAVSFEDSHQSPSMPSQSTWPCSLASAGLGQKKLKKHLLKVPRGRGVGASSSSIDDDEDGRRYTSSPANMQKRSTERPKSVTSDYHTPPSTPTIRKSASAVGGDVAAGGIAGRPARSASETLTIQIERDASPSGGSSSSSQDGVDRGDSSDRHRKSIGRVFDKLRRFLTPMKKLSRSRGRRAEKLSRERVEDYCPLSPSDEAWDRAQETFI</sequence>
<feature type="compositionally biased region" description="Low complexity" evidence="6">
    <location>
        <begin position="540"/>
        <end position="551"/>
    </location>
</feature>
<evidence type="ECO:0000256" key="7">
    <source>
        <dbReference type="SAM" id="Phobius"/>
    </source>
</evidence>
<feature type="transmembrane region" description="Helical" evidence="7">
    <location>
        <begin position="56"/>
        <end position="74"/>
    </location>
</feature>
<keyword evidence="9" id="KW-1185">Reference proteome</keyword>
<evidence type="ECO:0000313" key="9">
    <source>
        <dbReference type="Proteomes" id="UP000887565"/>
    </source>
</evidence>
<name>A0A915IRE4_ROMCU</name>
<dbReference type="AlphaFoldDB" id="A0A915IRE4"/>
<feature type="transmembrane region" description="Helical" evidence="7">
    <location>
        <begin position="106"/>
        <end position="127"/>
    </location>
</feature>
<dbReference type="PANTHER" id="PTHR23302">
    <property type="entry name" value="TRANSMEMBRANE CHANNEL-RELATED"/>
    <property type="match status" value="1"/>
</dbReference>
<proteinExistence type="inferred from homology"/>
<feature type="compositionally biased region" description="Low complexity" evidence="6">
    <location>
        <begin position="376"/>
        <end position="392"/>
    </location>
</feature>
<evidence type="ECO:0000256" key="6">
    <source>
        <dbReference type="SAM" id="MobiDB-lite"/>
    </source>
</evidence>
<comment type="subcellular location">
    <subcellularLocation>
        <location evidence="1">Membrane</location>
        <topology evidence="1">Multi-pass membrane protein</topology>
    </subcellularLocation>
</comment>
<evidence type="ECO:0000259" key="8">
    <source>
        <dbReference type="Pfam" id="PF07810"/>
    </source>
</evidence>
<evidence type="ECO:0000256" key="1">
    <source>
        <dbReference type="ARBA" id="ARBA00004141"/>
    </source>
</evidence>
<dbReference type="PANTHER" id="PTHR23302:SF40">
    <property type="entry name" value="TRANSMEMBRANE CHANNEL-LIKE PROTEIN"/>
    <property type="match status" value="1"/>
</dbReference>
<feature type="region of interest" description="Disordered" evidence="6">
    <location>
        <begin position="406"/>
        <end position="607"/>
    </location>
</feature>
<dbReference type="WBParaSite" id="nRc.2.0.1.t16435-RA">
    <property type="protein sequence ID" value="nRc.2.0.1.t16435-RA"/>
    <property type="gene ID" value="nRc.2.0.1.g16435"/>
</dbReference>
<dbReference type="Proteomes" id="UP000887565">
    <property type="component" value="Unplaced"/>
</dbReference>
<feature type="compositionally biased region" description="Polar residues" evidence="6">
    <location>
        <begin position="472"/>
        <end position="481"/>
    </location>
</feature>
<dbReference type="Pfam" id="PF07810">
    <property type="entry name" value="TMC"/>
    <property type="match status" value="1"/>
</dbReference>
<feature type="compositionally biased region" description="Basic residues" evidence="6">
    <location>
        <begin position="441"/>
        <end position="452"/>
    </location>
</feature>